<name>A0ABW7WTK3_9NOCA</name>
<feature type="transmembrane region" description="Helical" evidence="1">
    <location>
        <begin position="174"/>
        <end position="195"/>
    </location>
</feature>
<dbReference type="Proteomes" id="UP001611415">
    <property type="component" value="Unassembled WGS sequence"/>
</dbReference>
<evidence type="ECO:0000313" key="3">
    <source>
        <dbReference type="Proteomes" id="UP001611415"/>
    </source>
</evidence>
<keyword evidence="1" id="KW-0472">Membrane</keyword>
<accession>A0ABW7WTK3</accession>
<reference evidence="2 3" key="1">
    <citation type="submission" date="2024-10" db="EMBL/GenBank/DDBJ databases">
        <title>The Natural Products Discovery Center: Release of the First 8490 Sequenced Strains for Exploring Actinobacteria Biosynthetic Diversity.</title>
        <authorList>
            <person name="Kalkreuter E."/>
            <person name="Kautsar S.A."/>
            <person name="Yang D."/>
            <person name="Bader C.D."/>
            <person name="Teijaro C.N."/>
            <person name="Fluegel L."/>
            <person name="Davis C.M."/>
            <person name="Simpson J.R."/>
            <person name="Lauterbach L."/>
            <person name="Steele A.D."/>
            <person name="Gui C."/>
            <person name="Meng S."/>
            <person name="Li G."/>
            <person name="Viehrig K."/>
            <person name="Ye F."/>
            <person name="Su P."/>
            <person name="Kiefer A.F."/>
            <person name="Nichols A."/>
            <person name="Cepeda A.J."/>
            <person name="Yan W."/>
            <person name="Fan B."/>
            <person name="Jiang Y."/>
            <person name="Adhikari A."/>
            <person name="Zheng C.-J."/>
            <person name="Schuster L."/>
            <person name="Cowan T.M."/>
            <person name="Smanski M.J."/>
            <person name="Chevrette M.G."/>
            <person name="De Carvalho L.P.S."/>
            <person name="Shen B."/>
        </authorList>
    </citation>
    <scope>NUCLEOTIDE SEQUENCE [LARGE SCALE GENOMIC DNA]</scope>
    <source>
        <strain evidence="2 3">NPDC019275</strain>
    </source>
</reference>
<feature type="transmembrane region" description="Helical" evidence="1">
    <location>
        <begin position="111"/>
        <end position="129"/>
    </location>
</feature>
<sequence length="233" mass="24015">MAEFVQEYAALRWAVVAAFLLASVIVVLRVAGSALGRVQAVDHRSDVVQPDVALLESLTIAVPTTSANQVPVQSLSPTTRVDHQESDAAHLVMCLIMLAMLIFPADASPYAVRGVLIAMMVAFGALLVSRIAEWRSVGGAAAGQVFAIGYHAITAAAMLYAMSGHSAGGHTGPAPLVACILAALFLADAVAVLCLRGGGWHRLAHRVGGGSSAVAPHVVMDLGTAYMLVAAVL</sequence>
<feature type="transmembrane region" description="Helical" evidence="1">
    <location>
        <begin position="88"/>
        <end position="105"/>
    </location>
</feature>
<dbReference type="RefSeq" id="WP_364819513.1">
    <property type="nucleotide sequence ID" value="NZ_JBFAYM010000003.1"/>
</dbReference>
<keyword evidence="1" id="KW-1133">Transmembrane helix</keyword>
<dbReference type="Pfam" id="PF17197">
    <property type="entry name" value="DUF5134"/>
    <property type="match status" value="1"/>
</dbReference>
<keyword evidence="3" id="KW-1185">Reference proteome</keyword>
<dbReference type="EMBL" id="JBIRYO010000001">
    <property type="protein sequence ID" value="MFI2472163.1"/>
    <property type="molecule type" value="Genomic_DNA"/>
</dbReference>
<organism evidence="2 3">
    <name type="scientific">Nocardia xishanensis</name>
    <dbReference type="NCBI Taxonomy" id="238964"/>
    <lineage>
        <taxon>Bacteria</taxon>
        <taxon>Bacillati</taxon>
        <taxon>Actinomycetota</taxon>
        <taxon>Actinomycetes</taxon>
        <taxon>Mycobacteriales</taxon>
        <taxon>Nocardiaceae</taxon>
        <taxon>Nocardia</taxon>
    </lineage>
</organism>
<comment type="caution">
    <text evidence="2">The sequence shown here is derived from an EMBL/GenBank/DDBJ whole genome shotgun (WGS) entry which is preliminary data.</text>
</comment>
<dbReference type="InterPro" id="IPR033458">
    <property type="entry name" value="DUF5134"/>
</dbReference>
<feature type="transmembrane region" description="Helical" evidence="1">
    <location>
        <begin position="12"/>
        <end position="31"/>
    </location>
</feature>
<proteinExistence type="predicted"/>
<keyword evidence="1" id="KW-0812">Transmembrane</keyword>
<evidence type="ECO:0000313" key="2">
    <source>
        <dbReference type="EMBL" id="MFI2472163.1"/>
    </source>
</evidence>
<feature type="transmembrane region" description="Helical" evidence="1">
    <location>
        <begin position="141"/>
        <end position="162"/>
    </location>
</feature>
<protein>
    <submittedName>
        <fullName evidence="2">DUF5134 domain-containing protein</fullName>
    </submittedName>
</protein>
<gene>
    <name evidence="2" type="ORF">ACH49W_02185</name>
</gene>
<evidence type="ECO:0000256" key="1">
    <source>
        <dbReference type="SAM" id="Phobius"/>
    </source>
</evidence>